<name>A0AAD9ZC39_9LECA</name>
<comment type="caution">
    <text evidence="1">The sequence shown here is derived from an EMBL/GenBank/DDBJ whole genome shotgun (WGS) entry which is preliminary data.</text>
</comment>
<protein>
    <submittedName>
        <fullName evidence="1">Uncharacterized protein</fullName>
    </submittedName>
</protein>
<accession>A0AAD9ZC39</accession>
<dbReference type="Proteomes" id="UP001276659">
    <property type="component" value="Unassembled WGS sequence"/>
</dbReference>
<evidence type="ECO:0000313" key="2">
    <source>
        <dbReference type="Proteomes" id="UP001276659"/>
    </source>
</evidence>
<reference evidence="1" key="1">
    <citation type="submission" date="2022-11" db="EMBL/GenBank/DDBJ databases">
        <title>Chromosomal genome sequence assembly and mating type (MAT) locus characterization of the leprose asexual lichenized fungus Lepraria neglecta (Nyl.) Erichsen.</title>
        <authorList>
            <person name="Allen J.L."/>
            <person name="Pfeffer B."/>
        </authorList>
    </citation>
    <scope>NUCLEOTIDE SEQUENCE</scope>
    <source>
        <strain evidence="1">Allen 5258</strain>
    </source>
</reference>
<dbReference type="EMBL" id="JASNWA010000006">
    <property type="protein sequence ID" value="KAK3175299.1"/>
    <property type="molecule type" value="Genomic_DNA"/>
</dbReference>
<sequence length="136" mass="14876">MYIKRGYGQPSDDLFEKNSITTSAAYATNTLSVKSTSVATPNFLFENLYGRWTSLASSFTTGMSPRALTIASMTTLSGEGTKTSLRSGHAMSFRIRGTRPITNDVAMNCDFRTSCDWLSTHSAHHQHADGHFLNGV</sequence>
<gene>
    <name evidence="1" type="ORF">OEA41_002546</name>
</gene>
<keyword evidence="2" id="KW-1185">Reference proteome</keyword>
<proteinExistence type="predicted"/>
<evidence type="ECO:0000313" key="1">
    <source>
        <dbReference type="EMBL" id="KAK3175299.1"/>
    </source>
</evidence>
<dbReference type="AlphaFoldDB" id="A0AAD9ZC39"/>
<organism evidence="1 2">
    <name type="scientific">Lepraria neglecta</name>
    <dbReference type="NCBI Taxonomy" id="209136"/>
    <lineage>
        <taxon>Eukaryota</taxon>
        <taxon>Fungi</taxon>
        <taxon>Dikarya</taxon>
        <taxon>Ascomycota</taxon>
        <taxon>Pezizomycotina</taxon>
        <taxon>Lecanoromycetes</taxon>
        <taxon>OSLEUM clade</taxon>
        <taxon>Lecanoromycetidae</taxon>
        <taxon>Lecanorales</taxon>
        <taxon>Lecanorineae</taxon>
        <taxon>Stereocaulaceae</taxon>
        <taxon>Lepraria</taxon>
    </lineage>
</organism>